<dbReference type="InterPro" id="IPR006190">
    <property type="entry name" value="SAF_AFP_Neu5Ac"/>
</dbReference>
<dbReference type="InterPro" id="IPR036732">
    <property type="entry name" value="AFP_Neu5c_C_sf"/>
</dbReference>
<dbReference type="EMBL" id="LT607750">
    <property type="protein sequence ID" value="SCG63472.1"/>
    <property type="molecule type" value="Genomic_DNA"/>
</dbReference>
<dbReference type="Gene3D" id="3.90.1210.10">
    <property type="entry name" value="Antifreeze-like/N-acetylneuraminic acid synthase C-terminal domain"/>
    <property type="match status" value="1"/>
</dbReference>
<dbReference type="SUPFAM" id="SSF51569">
    <property type="entry name" value="Aldolase"/>
    <property type="match status" value="1"/>
</dbReference>
<feature type="domain" description="AFP-like" evidence="1">
    <location>
        <begin position="295"/>
        <end position="350"/>
    </location>
</feature>
<dbReference type="RefSeq" id="WP_088995043.1">
    <property type="nucleotide sequence ID" value="NZ_LT607750.1"/>
</dbReference>
<dbReference type="Gene3D" id="3.20.20.70">
    <property type="entry name" value="Aldolase class I"/>
    <property type="match status" value="1"/>
</dbReference>
<dbReference type="GO" id="GO:0047444">
    <property type="term" value="F:N-acylneuraminate-9-phosphate synthase activity"/>
    <property type="evidence" value="ECO:0007669"/>
    <property type="project" value="TreeGrafter"/>
</dbReference>
<keyword evidence="3" id="KW-1185">Reference proteome</keyword>
<dbReference type="Pfam" id="PF03102">
    <property type="entry name" value="NeuB"/>
    <property type="match status" value="1"/>
</dbReference>
<dbReference type="PANTHER" id="PTHR42966">
    <property type="entry name" value="N-ACETYLNEURAMINATE SYNTHASE"/>
    <property type="match status" value="1"/>
</dbReference>
<dbReference type="InterPro" id="IPR013974">
    <property type="entry name" value="SAF"/>
</dbReference>
<protein>
    <submittedName>
        <fullName evidence="2">N-acetylneuraminate synthase</fullName>
    </submittedName>
</protein>
<name>A0A1C5IYS0_9ACTN</name>
<accession>A0A1C5IYS0</accession>
<dbReference type="NCBIfam" id="TIGR03586">
    <property type="entry name" value="PseI"/>
    <property type="match status" value="1"/>
</dbReference>
<dbReference type="InterPro" id="IPR013132">
    <property type="entry name" value="PseI/NeuA/B-like_N"/>
</dbReference>
<gene>
    <name evidence="2" type="ORF">GA0070609_3872</name>
</gene>
<dbReference type="Pfam" id="PF08666">
    <property type="entry name" value="SAF"/>
    <property type="match status" value="1"/>
</dbReference>
<dbReference type="Proteomes" id="UP000198217">
    <property type="component" value="Chromosome I"/>
</dbReference>
<dbReference type="PROSITE" id="PS50844">
    <property type="entry name" value="AFP_LIKE"/>
    <property type="match status" value="1"/>
</dbReference>
<dbReference type="CDD" id="cd11615">
    <property type="entry name" value="SAF_NeuB_like"/>
    <property type="match status" value="1"/>
</dbReference>
<evidence type="ECO:0000259" key="1">
    <source>
        <dbReference type="PROSITE" id="PS50844"/>
    </source>
</evidence>
<dbReference type="GO" id="GO:0016051">
    <property type="term" value="P:carbohydrate biosynthetic process"/>
    <property type="evidence" value="ECO:0007669"/>
    <property type="project" value="InterPro"/>
</dbReference>
<dbReference type="SMART" id="SM00858">
    <property type="entry name" value="SAF"/>
    <property type="match status" value="1"/>
</dbReference>
<organism evidence="2 3">
    <name type="scientific">Micromonospora echinaurantiaca</name>
    <dbReference type="NCBI Taxonomy" id="47857"/>
    <lineage>
        <taxon>Bacteria</taxon>
        <taxon>Bacillati</taxon>
        <taxon>Actinomycetota</taxon>
        <taxon>Actinomycetes</taxon>
        <taxon>Micromonosporales</taxon>
        <taxon>Micromonosporaceae</taxon>
        <taxon>Micromonospora</taxon>
    </lineage>
</organism>
<dbReference type="InterPro" id="IPR020030">
    <property type="entry name" value="Pseudaminic_synth_PseI"/>
</dbReference>
<dbReference type="AlphaFoldDB" id="A0A1C5IYS0"/>
<evidence type="ECO:0000313" key="3">
    <source>
        <dbReference type="Proteomes" id="UP000198217"/>
    </source>
</evidence>
<dbReference type="SUPFAM" id="SSF51269">
    <property type="entry name" value="AFP III-like domain"/>
    <property type="match status" value="1"/>
</dbReference>
<dbReference type="InterPro" id="IPR051690">
    <property type="entry name" value="PseI-like"/>
</dbReference>
<reference evidence="2 3" key="1">
    <citation type="submission" date="2016-06" db="EMBL/GenBank/DDBJ databases">
        <authorList>
            <person name="Kjaerup R.B."/>
            <person name="Dalgaard T.S."/>
            <person name="Juul-Madsen H.R."/>
        </authorList>
    </citation>
    <scope>NUCLEOTIDE SEQUENCE [LARGE SCALE GENOMIC DNA]</scope>
    <source>
        <strain evidence="2 3">DSM 43904</strain>
    </source>
</reference>
<dbReference type="PANTHER" id="PTHR42966:SF2">
    <property type="entry name" value="PSEUDAMINIC ACID SYNTHASE"/>
    <property type="match status" value="1"/>
</dbReference>
<dbReference type="InterPro" id="IPR013785">
    <property type="entry name" value="Aldolase_TIM"/>
</dbReference>
<sequence>MTTTVKIGPHVVGAGERPFVVAEMSGNHNGDLDRALAIVDAVAASGAHALKLQTYRPDTITIDVDTPDFRISGEHELWGGENLYRLYERAHTPYEWHEPIFARARRHGLTVFSSPFDASAVRLLEELDAPAYKIASSELVDLPLIQLVASTGKPLVISTGMATVAEIDAAVRTARDGGAAGIVLLACTASYPAPPADSNLRRLPVLADAFGAPVGLSDHTPGIGVAVASVALGACFIEKHVTLDRADGGVDADFSLDPGELAALVVESERAYAALGGTAIGPTPAEREGLRFRRSLFVVEDVRAGDPVTAANVRSIRPAGGLPPVEIDRVLGRTFTVDVPRGTPLSWDLI</sequence>
<evidence type="ECO:0000313" key="2">
    <source>
        <dbReference type="EMBL" id="SCG63472.1"/>
    </source>
</evidence>
<proteinExistence type="predicted"/>
<dbReference type="InterPro" id="IPR057736">
    <property type="entry name" value="SAF_PseI/NeuA/NeuB"/>
</dbReference>